<evidence type="ECO:0000256" key="1">
    <source>
        <dbReference type="SAM" id="Phobius"/>
    </source>
</evidence>
<dbReference type="SUPFAM" id="SSF50998">
    <property type="entry name" value="Quinoprotein alcohol dehydrogenase-like"/>
    <property type="match status" value="1"/>
</dbReference>
<protein>
    <recommendedName>
        <fullName evidence="2">Pyrrolo-quinoline quinone repeat domain-containing protein</fullName>
    </recommendedName>
</protein>
<name>A0ABP6QG33_9ACTN</name>
<feature type="transmembrane region" description="Helical" evidence="1">
    <location>
        <begin position="58"/>
        <end position="81"/>
    </location>
</feature>
<keyword evidence="4" id="KW-1185">Reference proteome</keyword>
<evidence type="ECO:0000313" key="3">
    <source>
        <dbReference type="EMBL" id="GAA3224954.1"/>
    </source>
</evidence>
<accession>A0ABP6QG33</accession>
<feature type="transmembrane region" description="Helical" evidence="1">
    <location>
        <begin position="7"/>
        <end position="28"/>
    </location>
</feature>
<evidence type="ECO:0000313" key="4">
    <source>
        <dbReference type="Proteomes" id="UP001501237"/>
    </source>
</evidence>
<dbReference type="EMBL" id="BAAAUV010000014">
    <property type="protein sequence ID" value="GAA3224954.1"/>
    <property type="molecule type" value="Genomic_DNA"/>
</dbReference>
<dbReference type="PANTHER" id="PTHR34512">
    <property type="entry name" value="CELL SURFACE PROTEIN"/>
    <property type="match status" value="1"/>
</dbReference>
<dbReference type="InterPro" id="IPR011047">
    <property type="entry name" value="Quinoprotein_ADH-like_sf"/>
</dbReference>
<keyword evidence="1" id="KW-1133">Transmembrane helix</keyword>
<dbReference type="Proteomes" id="UP001501237">
    <property type="component" value="Unassembled WGS sequence"/>
</dbReference>
<dbReference type="RefSeq" id="WP_344833155.1">
    <property type="nucleotide sequence ID" value="NZ_BAAAUV010000014.1"/>
</dbReference>
<feature type="domain" description="Pyrrolo-quinoline quinone repeat" evidence="2">
    <location>
        <begin position="194"/>
        <end position="335"/>
    </location>
</feature>
<evidence type="ECO:0000259" key="2">
    <source>
        <dbReference type="Pfam" id="PF13360"/>
    </source>
</evidence>
<dbReference type="PANTHER" id="PTHR34512:SF30">
    <property type="entry name" value="OUTER MEMBRANE PROTEIN ASSEMBLY FACTOR BAMB"/>
    <property type="match status" value="1"/>
</dbReference>
<feature type="domain" description="Pyrrolo-quinoline quinone repeat" evidence="2">
    <location>
        <begin position="372"/>
        <end position="473"/>
    </location>
</feature>
<dbReference type="Pfam" id="PF13360">
    <property type="entry name" value="PQQ_2"/>
    <property type="match status" value="2"/>
</dbReference>
<dbReference type="InterPro" id="IPR002372">
    <property type="entry name" value="PQQ_rpt_dom"/>
</dbReference>
<keyword evidence="1" id="KW-0472">Membrane</keyword>
<reference evidence="4" key="1">
    <citation type="journal article" date="2019" name="Int. J. Syst. Evol. Microbiol.">
        <title>The Global Catalogue of Microorganisms (GCM) 10K type strain sequencing project: providing services to taxonomists for standard genome sequencing and annotation.</title>
        <authorList>
            <consortium name="The Broad Institute Genomics Platform"/>
            <consortium name="The Broad Institute Genome Sequencing Center for Infectious Disease"/>
            <person name="Wu L."/>
            <person name="Ma J."/>
        </authorList>
    </citation>
    <scope>NUCLEOTIDE SEQUENCE [LARGE SCALE GENOMIC DNA]</scope>
    <source>
        <strain evidence="4">JCM 9377</strain>
    </source>
</reference>
<gene>
    <name evidence="3" type="ORF">GCM10010468_52350</name>
</gene>
<dbReference type="InterPro" id="IPR015943">
    <property type="entry name" value="WD40/YVTN_repeat-like_dom_sf"/>
</dbReference>
<proteinExistence type="predicted"/>
<sequence length="491" mass="51687">MRGTGNLKWLVIGLLAAVVVGLAVTLQVRDWMALGAETGGSCGTSSRGTSSGPCPQNWATIFVLSLFSLMVFVPLSFYALFKAGTVGRVAGLLVTAVGIYPGVVLFDALHGESVEVAWSTPSDTVSDAETEGVWTSGDLVVRARFDGLTAFDSGSGARRWESPLPGRDVLCGMSRTAAAGIGMIAEQETSTKCSRVSAVDLATGKNLWSAAIPPAEAATGRDEDRLAVAGDSAVIGTERTLEARGARDGRLRWRRDPKSELCRYSWIAGAADRVVVSERCNAQNGTFTEKLLALDPATGRARWSLPVPAVGNANLTLISADPLVVHVRETDQRGTTSLLAVDAEGRITATIPAEAVDVSAVLPSRSIPVHRIAVTEDAVIAVTRTPDSRYQVTAFALAGGRSLWTTKKGRDSISALVADGPDVLLTTSRFSTLKLRVLDPATGAERGSATVPLDRADSRFQLVPAPGALVVVSGSGRNPYHPLQGFPRLKN</sequence>
<dbReference type="Gene3D" id="2.130.10.10">
    <property type="entry name" value="YVTN repeat-like/Quinoprotein amine dehydrogenase"/>
    <property type="match status" value="1"/>
</dbReference>
<organism evidence="3 4">
    <name type="scientific">Actinocorallia longicatena</name>
    <dbReference type="NCBI Taxonomy" id="111803"/>
    <lineage>
        <taxon>Bacteria</taxon>
        <taxon>Bacillati</taxon>
        <taxon>Actinomycetota</taxon>
        <taxon>Actinomycetes</taxon>
        <taxon>Streptosporangiales</taxon>
        <taxon>Thermomonosporaceae</taxon>
        <taxon>Actinocorallia</taxon>
    </lineage>
</organism>
<feature type="transmembrane region" description="Helical" evidence="1">
    <location>
        <begin position="88"/>
        <end position="106"/>
    </location>
</feature>
<keyword evidence="1" id="KW-0812">Transmembrane</keyword>
<comment type="caution">
    <text evidence="3">The sequence shown here is derived from an EMBL/GenBank/DDBJ whole genome shotgun (WGS) entry which is preliminary data.</text>
</comment>